<dbReference type="EMBL" id="JACGCI010000046">
    <property type="protein sequence ID" value="KAF6751973.1"/>
    <property type="molecule type" value="Genomic_DNA"/>
</dbReference>
<evidence type="ECO:0000313" key="2">
    <source>
        <dbReference type="Proteomes" id="UP000521943"/>
    </source>
</evidence>
<name>A0A8H6HU99_9AGAR</name>
<protein>
    <submittedName>
        <fullName evidence="1">Uncharacterized protein</fullName>
    </submittedName>
</protein>
<keyword evidence="2" id="KW-1185">Reference proteome</keyword>
<accession>A0A8H6HU99</accession>
<organism evidence="1 2">
    <name type="scientific">Ephemerocybe angulata</name>
    <dbReference type="NCBI Taxonomy" id="980116"/>
    <lineage>
        <taxon>Eukaryota</taxon>
        <taxon>Fungi</taxon>
        <taxon>Dikarya</taxon>
        <taxon>Basidiomycota</taxon>
        <taxon>Agaricomycotina</taxon>
        <taxon>Agaricomycetes</taxon>
        <taxon>Agaricomycetidae</taxon>
        <taxon>Agaricales</taxon>
        <taxon>Agaricineae</taxon>
        <taxon>Psathyrellaceae</taxon>
        <taxon>Ephemerocybe</taxon>
    </lineage>
</organism>
<sequence>MDTGKPSKRISPDSDDASLRPLKFRLCSKGSAETRIKGRPFKPSYPPCTCVWHDLNEPNDCSVMGSLTAPKTASSSTQVVAPTPSQRPLANTDATRFWLDLSRYLSEETPRTNVDKIDHYEAMRNLDYDVGIPASLFLDLFYLCSCNRLFYTYCFNLKPQIF</sequence>
<reference evidence="1 2" key="1">
    <citation type="submission" date="2020-07" db="EMBL/GenBank/DDBJ databases">
        <title>Comparative genomics of pyrophilous fungi reveals a link between fire events and developmental genes.</title>
        <authorList>
            <consortium name="DOE Joint Genome Institute"/>
            <person name="Steindorff A.S."/>
            <person name="Carver A."/>
            <person name="Calhoun S."/>
            <person name="Stillman K."/>
            <person name="Liu H."/>
            <person name="Lipzen A."/>
            <person name="Pangilinan J."/>
            <person name="Labutti K."/>
            <person name="Bruns T.D."/>
            <person name="Grigoriev I.V."/>
        </authorList>
    </citation>
    <scope>NUCLEOTIDE SEQUENCE [LARGE SCALE GENOMIC DNA]</scope>
    <source>
        <strain evidence="1 2">CBS 144469</strain>
    </source>
</reference>
<dbReference type="AlphaFoldDB" id="A0A8H6HU99"/>
<comment type="caution">
    <text evidence="1">The sequence shown here is derived from an EMBL/GenBank/DDBJ whole genome shotgun (WGS) entry which is preliminary data.</text>
</comment>
<evidence type="ECO:0000313" key="1">
    <source>
        <dbReference type="EMBL" id="KAF6751973.1"/>
    </source>
</evidence>
<proteinExistence type="predicted"/>
<dbReference type="Proteomes" id="UP000521943">
    <property type="component" value="Unassembled WGS sequence"/>
</dbReference>
<gene>
    <name evidence="1" type="ORF">DFP72DRAFT_1070674</name>
</gene>